<reference evidence="1" key="1">
    <citation type="journal article" date="2015" name="Nature">
        <title>Complex archaea that bridge the gap between prokaryotes and eukaryotes.</title>
        <authorList>
            <person name="Spang A."/>
            <person name="Saw J.H."/>
            <person name="Jorgensen S.L."/>
            <person name="Zaremba-Niedzwiedzka K."/>
            <person name="Martijn J."/>
            <person name="Lind A.E."/>
            <person name="van Eijk R."/>
            <person name="Schleper C."/>
            <person name="Guy L."/>
            <person name="Ettema T.J."/>
        </authorList>
    </citation>
    <scope>NUCLEOTIDE SEQUENCE</scope>
</reference>
<gene>
    <name evidence="1" type="ORF">LCGC14_2207620</name>
</gene>
<protein>
    <submittedName>
        <fullName evidence="1">Uncharacterized protein</fullName>
    </submittedName>
</protein>
<dbReference type="AlphaFoldDB" id="A0A0F9FS38"/>
<comment type="caution">
    <text evidence="1">The sequence shown here is derived from an EMBL/GenBank/DDBJ whole genome shotgun (WGS) entry which is preliminary data.</text>
</comment>
<accession>A0A0F9FS38</accession>
<dbReference type="EMBL" id="LAZR01029227">
    <property type="protein sequence ID" value="KKL60210.1"/>
    <property type="molecule type" value="Genomic_DNA"/>
</dbReference>
<proteinExistence type="predicted"/>
<organism evidence="1">
    <name type="scientific">marine sediment metagenome</name>
    <dbReference type="NCBI Taxonomy" id="412755"/>
    <lineage>
        <taxon>unclassified sequences</taxon>
        <taxon>metagenomes</taxon>
        <taxon>ecological metagenomes</taxon>
    </lineage>
</organism>
<name>A0A0F9FS38_9ZZZZ</name>
<sequence length="77" mass="8862">MNDIKCPYCNEFKGNSKVRGYPIKDQLRRHIEVDHRDRISNHTRPRLNGGALLLCDTLTLSHCMTSGDTEPVPARWL</sequence>
<evidence type="ECO:0000313" key="1">
    <source>
        <dbReference type="EMBL" id="KKL60210.1"/>
    </source>
</evidence>